<keyword evidence="8" id="KW-1185">Reference proteome</keyword>
<comment type="caution">
    <text evidence="7">The sequence shown here is derived from an EMBL/GenBank/DDBJ whole genome shotgun (WGS) entry which is preliminary data.</text>
</comment>
<dbReference type="Proteomes" id="UP001501586">
    <property type="component" value="Unassembled WGS sequence"/>
</dbReference>
<keyword evidence="2 4" id="KW-0560">Oxidoreductase</keyword>
<keyword evidence="3" id="KW-0520">NAD</keyword>
<dbReference type="SUPFAM" id="SSF52283">
    <property type="entry name" value="Formate/glycerate dehydrogenase catalytic domain-like"/>
    <property type="match status" value="1"/>
</dbReference>
<protein>
    <recommendedName>
        <fullName evidence="9">D-3-phosphoglycerate dehydrogenase</fullName>
    </recommendedName>
</protein>
<proteinExistence type="inferred from homology"/>
<feature type="domain" description="D-isomer specific 2-hydroxyacid dehydrogenase catalytic" evidence="5">
    <location>
        <begin position="19"/>
        <end position="321"/>
    </location>
</feature>
<evidence type="ECO:0000256" key="4">
    <source>
        <dbReference type="RuleBase" id="RU003719"/>
    </source>
</evidence>
<name>A0ABP8EH88_9MICO</name>
<feature type="domain" description="D-isomer specific 2-hydroxyacid dehydrogenase NAD-binding" evidence="6">
    <location>
        <begin position="111"/>
        <end position="289"/>
    </location>
</feature>
<accession>A0ABP8EH88</accession>
<evidence type="ECO:0000259" key="6">
    <source>
        <dbReference type="Pfam" id="PF02826"/>
    </source>
</evidence>
<evidence type="ECO:0000313" key="8">
    <source>
        <dbReference type="Proteomes" id="UP001501586"/>
    </source>
</evidence>
<dbReference type="InterPro" id="IPR006139">
    <property type="entry name" value="D-isomer_2_OHA_DH_cat_dom"/>
</dbReference>
<gene>
    <name evidence="7" type="ORF">GCM10022261_08600</name>
</gene>
<evidence type="ECO:0000256" key="3">
    <source>
        <dbReference type="ARBA" id="ARBA00023027"/>
    </source>
</evidence>
<dbReference type="InterPro" id="IPR036291">
    <property type="entry name" value="NAD(P)-bd_dom_sf"/>
</dbReference>
<evidence type="ECO:0000259" key="5">
    <source>
        <dbReference type="Pfam" id="PF00389"/>
    </source>
</evidence>
<dbReference type="PANTHER" id="PTHR43761">
    <property type="entry name" value="D-ISOMER SPECIFIC 2-HYDROXYACID DEHYDROGENASE FAMILY PROTEIN (AFU_ORTHOLOGUE AFUA_1G13630)"/>
    <property type="match status" value="1"/>
</dbReference>
<evidence type="ECO:0000256" key="1">
    <source>
        <dbReference type="ARBA" id="ARBA00005854"/>
    </source>
</evidence>
<sequence length="327" mass="35339">MAHTPIAVYTDYDELDIAPGIAMLEEHGWDVRVLGTRDHQVIIEAAQDATALMVGYATVDAAMIDALPQVQILSLLSMGFDNVDLEHAARRGVWVTNVPGAATREVAEHTLALALNLGRRVHRFHAGVRRGEWRLNAAPTPMNLAGTTCSVIGFGRIGREFARLAAPVFREVLVFDPFVDALSPDDEARGIRLVGFEEALRGGEIVSLHMPLTPETDKLLAADQLALLPHGAQLINVSRGELLDEPALLRALDSGQLGGAALDVLTVEPPSQDSSLVHHENVIVTPHIGFLSERTALEYPLVQACNAIALLETGRPLNPVNEPHPPR</sequence>
<dbReference type="InterPro" id="IPR006140">
    <property type="entry name" value="D-isomer_DH_NAD-bd"/>
</dbReference>
<evidence type="ECO:0000256" key="2">
    <source>
        <dbReference type="ARBA" id="ARBA00023002"/>
    </source>
</evidence>
<dbReference type="InterPro" id="IPR043322">
    <property type="entry name" value="CtBP"/>
</dbReference>
<reference evidence="8" key="1">
    <citation type="journal article" date="2019" name="Int. J. Syst. Evol. Microbiol.">
        <title>The Global Catalogue of Microorganisms (GCM) 10K type strain sequencing project: providing services to taxonomists for standard genome sequencing and annotation.</title>
        <authorList>
            <consortium name="The Broad Institute Genomics Platform"/>
            <consortium name="The Broad Institute Genome Sequencing Center for Infectious Disease"/>
            <person name="Wu L."/>
            <person name="Ma J."/>
        </authorList>
    </citation>
    <scope>NUCLEOTIDE SEQUENCE [LARGE SCALE GENOMIC DNA]</scope>
    <source>
        <strain evidence="8">JCM 17458</strain>
    </source>
</reference>
<dbReference type="CDD" id="cd05299">
    <property type="entry name" value="CtBP_dh"/>
    <property type="match status" value="1"/>
</dbReference>
<comment type="similarity">
    <text evidence="1 4">Belongs to the D-isomer specific 2-hydroxyacid dehydrogenase family.</text>
</comment>
<evidence type="ECO:0008006" key="9">
    <source>
        <dbReference type="Google" id="ProtNLM"/>
    </source>
</evidence>
<dbReference type="Pfam" id="PF02826">
    <property type="entry name" value="2-Hacid_dh_C"/>
    <property type="match status" value="1"/>
</dbReference>
<evidence type="ECO:0000313" key="7">
    <source>
        <dbReference type="EMBL" id="GAA4283329.1"/>
    </source>
</evidence>
<dbReference type="Gene3D" id="3.40.50.720">
    <property type="entry name" value="NAD(P)-binding Rossmann-like Domain"/>
    <property type="match status" value="2"/>
</dbReference>
<dbReference type="EMBL" id="BAABAZ010000004">
    <property type="protein sequence ID" value="GAA4283329.1"/>
    <property type="molecule type" value="Genomic_DNA"/>
</dbReference>
<organism evidence="7 8">
    <name type="scientific">Brevibacterium daeguense</name>
    <dbReference type="NCBI Taxonomy" id="909936"/>
    <lineage>
        <taxon>Bacteria</taxon>
        <taxon>Bacillati</taxon>
        <taxon>Actinomycetota</taxon>
        <taxon>Actinomycetes</taxon>
        <taxon>Micrococcales</taxon>
        <taxon>Brevibacteriaceae</taxon>
        <taxon>Brevibacterium</taxon>
    </lineage>
</organism>
<dbReference type="Pfam" id="PF00389">
    <property type="entry name" value="2-Hacid_dh"/>
    <property type="match status" value="1"/>
</dbReference>
<dbReference type="RefSeq" id="WP_236865493.1">
    <property type="nucleotide sequence ID" value="NZ_BAABAZ010000004.1"/>
</dbReference>
<dbReference type="SUPFAM" id="SSF51735">
    <property type="entry name" value="NAD(P)-binding Rossmann-fold domains"/>
    <property type="match status" value="1"/>
</dbReference>
<dbReference type="InterPro" id="IPR050418">
    <property type="entry name" value="D-iso_2-hydroxyacid_DH_PdxB"/>
</dbReference>
<dbReference type="PANTHER" id="PTHR43761:SF1">
    <property type="entry name" value="D-ISOMER SPECIFIC 2-HYDROXYACID DEHYDROGENASE CATALYTIC DOMAIN-CONTAINING PROTEIN-RELATED"/>
    <property type="match status" value="1"/>
</dbReference>